<dbReference type="PANTHER" id="PTHR45689:SF5">
    <property type="entry name" value="I[[H]] CHANNEL, ISOFORM E"/>
    <property type="match status" value="1"/>
</dbReference>
<proteinExistence type="predicted"/>
<evidence type="ECO:0000259" key="2">
    <source>
        <dbReference type="PROSITE" id="PS50042"/>
    </source>
</evidence>
<keyword evidence="1" id="KW-0812">Transmembrane</keyword>
<dbReference type="Gene3D" id="2.60.120.10">
    <property type="entry name" value="Jelly Rolls"/>
    <property type="match status" value="1"/>
</dbReference>
<dbReference type="SUPFAM" id="SSF51206">
    <property type="entry name" value="cAMP-binding domain-like"/>
    <property type="match status" value="1"/>
</dbReference>
<dbReference type="EMBL" id="GG662669">
    <property type="protein sequence ID" value="EAR97093.1"/>
    <property type="molecule type" value="Genomic_DNA"/>
</dbReference>
<dbReference type="InterPro" id="IPR051413">
    <property type="entry name" value="K/Na_HCN_channel"/>
</dbReference>
<dbReference type="SMART" id="SM00100">
    <property type="entry name" value="cNMP"/>
    <property type="match status" value="1"/>
</dbReference>
<dbReference type="GO" id="GO:0035725">
    <property type="term" value="P:sodium ion transmembrane transport"/>
    <property type="evidence" value="ECO:0007669"/>
    <property type="project" value="TreeGrafter"/>
</dbReference>
<feature type="transmembrane region" description="Helical" evidence="1">
    <location>
        <begin position="268"/>
        <end position="295"/>
    </location>
</feature>
<dbReference type="HOGENOM" id="CLU_326125_0_0_1"/>
<organism evidence="3 4">
    <name type="scientific">Tetrahymena thermophila (strain SB210)</name>
    <dbReference type="NCBI Taxonomy" id="312017"/>
    <lineage>
        <taxon>Eukaryota</taxon>
        <taxon>Sar</taxon>
        <taxon>Alveolata</taxon>
        <taxon>Ciliophora</taxon>
        <taxon>Intramacronucleata</taxon>
        <taxon>Oligohymenophorea</taxon>
        <taxon>Hymenostomatida</taxon>
        <taxon>Tetrahymenina</taxon>
        <taxon>Tetrahymenidae</taxon>
        <taxon>Tetrahymena</taxon>
    </lineage>
</organism>
<keyword evidence="4" id="KW-1185">Reference proteome</keyword>
<sequence>MDPQENYEFLNKRKSQMKKCLQKDSQLDVLNMRIEESCQSELDQIPTDVIPCKNIQTQQMSNTTSQYDEQNFTVFLNDNFNETKYKSHSTKFTHFKPNLLLNSSSKPMNQVDFQKVDNTKCKILNRNNQNDDDRVQDNYYLGNGKSKELVTLSNIKNKMKKYFREKTYVGKSFNLQNPKLRQQINDKSDIIEEQDNIFQQYCGFMDSLTELLYQKINNLPLFNPQSYLKFGLDIVFSLINCFFFFYSSILIVFQVNLEFESQIYNTMYLIWTLQIIFIVAHIIACLWFLVGYIELEYLGEEKTWFDESIAASDRNWVKLYICSLYWSLTLMTTGSNEADTVLQISFTSFIMLFTTIIFGYLLNIIGIVLTEFDQEEENQRRDINRINQYMRKRSISKNLQRGINLDLEYYYHHNFKKDDDQNQTVLSKISVNLLQELKKEYFGKFLNQIDVIYKNFSQDTQQKLLLYLEEQNYLPGQVINNYQNQDESRLIYIIEGKVEIVRSYSDGSDIEFVIDSFGKNKVIGQIAFFQGRQDGITIKAVDFTQVISIPRNKFLEIVKQNDLDLQNFCRIKDKISFYQDFEDIKIKCENCNSFNHQQYECTLLHIDKQTEKVIANYNYHLAQFRQNYSRKSKFQSNALITQQQTQNICKYICNECDFQEALVTSTQLKNSGSINEGLAVSEQEFDPLSNNMKTLRSHSQINYEEEENKPHSQDIIKKKGKGIIIKKNSQQIFLNLDTQVSNCLQDECDGSQKSIKDKLHKETSIVSKMLDGSTPQTAYHSQNTQLTFKNFLKEITQQCLKKLSRLENIIKVLPGQQIVLGKQQNQSSRSDIVQSVGTDKIIWEFDQKKDYTIYFPHGNSDKIIFTFNQKLKKNTLKSLKRKKK</sequence>
<protein>
    <submittedName>
        <fullName evidence="3">Cyclic nucleotide-binding domain protein</fullName>
    </submittedName>
</protein>
<dbReference type="GO" id="GO:0098855">
    <property type="term" value="C:HCN channel complex"/>
    <property type="evidence" value="ECO:0007669"/>
    <property type="project" value="TreeGrafter"/>
</dbReference>
<dbReference type="eggNOG" id="KOG0498">
    <property type="taxonomic scope" value="Eukaryota"/>
</dbReference>
<dbReference type="InterPro" id="IPR000595">
    <property type="entry name" value="cNMP-bd_dom"/>
</dbReference>
<dbReference type="AlphaFoldDB" id="Q23KM6"/>
<reference evidence="4" key="1">
    <citation type="journal article" date="2006" name="PLoS Biol.">
        <title>Macronuclear genome sequence of the ciliate Tetrahymena thermophila, a model eukaryote.</title>
        <authorList>
            <person name="Eisen J.A."/>
            <person name="Coyne R.S."/>
            <person name="Wu M."/>
            <person name="Wu D."/>
            <person name="Thiagarajan M."/>
            <person name="Wortman J.R."/>
            <person name="Badger J.H."/>
            <person name="Ren Q."/>
            <person name="Amedeo P."/>
            <person name="Jones K.M."/>
            <person name="Tallon L.J."/>
            <person name="Delcher A.L."/>
            <person name="Salzberg S.L."/>
            <person name="Silva J.C."/>
            <person name="Haas B.J."/>
            <person name="Majoros W.H."/>
            <person name="Farzad M."/>
            <person name="Carlton J.M."/>
            <person name="Smith R.K. Jr."/>
            <person name="Garg J."/>
            <person name="Pearlman R.E."/>
            <person name="Karrer K.M."/>
            <person name="Sun L."/>
            <person name="Manning G."/>
            <person name="Elde N.C."/>
            <person name="Turkewitz A.P."/>
            <person name="Asai D.J."/>
            <person name="Wilkes D.E."/>
            <person name="Wang Y."/>
            <person name="Cai H."/>
            <person name="Collins K."/>
            <person name="Stewart B.A."/>
            <person name="Lee S.R."/>
            <person name="Wilamowska K."/>
            <person name="Weinberg Z."/>
            <person name="Ruzzo W.L."/>
            <person name="Wloga D."/>
            <person name="Gaertig J."/>
            <person name="Frankel J."/>
            <person name="Tsao C.-C."/>
            <person name="Gorovsky M.A."/>
            <person name="Keeling P.J."/>
            <person name="Waller R.F."/>
            <person name="Patron N.J."/>
            <person name="Cherry J.M."/>
            <person name="Stover N.A."/>
            <person name="Krieger C.J."/>
            <person name="del Toro C."/>
            <person name="Ryder H.F."/>
            <person name="Williamson S.C."/>
            <person name="Barbeau R.A."/>
            <person name="Hamilton E.P."/>
            <person name="Orias E."/>
        </authorList>
    </citation>
    <scope>NUCLEOTIDE SEQUENCE [LARGE SCALE GENOMIC DNA]</scope>
    <source>
        <strain evidence="4">SB210</strain>
    </source>
</reference>
<dbReference type="KEGG" id="tet:TTHERM_01353210"/>
<dbReference type="SUPFAM" id="SSF81324">
    <property type="entry name" value="Voltage-gated potassium channels"/>
    <property type="match status" value="1"/>
</dbReference>
<evidence type="ECO:0000256" key="1">
    <source>
        <dbReference type="SAM" id="Phobius"/>
    </source>
</evidence>
<gene>
    <name evidence="3" type="ORF">TTHERM_01353210</name>
</gene>
<dbReference type="Pfam" id="PF00027">
    <property type="entry name" value="cNMP_binding"/>
    <property type="match status" value="1"/>
</dbReference>
<evidence type="ECO:0000313" key="4">
    <source>
        <dbReference type="Proteomes" id="UP000009168"/>
    </source>
</evidence>
<dbReference type="RefSeq" id="XP_001017338.1">
    <property type="nucleotide sequence ID" value="XM_001017338.1"/>
</dbReference>
<feature type="domain" description="Cyclic nucleotide-binding" evidence="2">
    <location>
        <begin position="452"/>
        <end position="558"/>
    </location>
</feature>
<dbReference type="CDD" id="cd00038">
    <property type="entry name" value="CAP_ED"/>
    <property type="match status" value="1"/>
</dbReference>
<feature type="transmembrane region" description="Helical" evidence="1">
    <location>
        <begin position="346"/>
        <end position="370"/>
    </location>
</feature>
<dbReference type="PROSITE" id="PS50042">
    <property type="entry name" value="CNMP_BINDING_3"/>
    <property type="match status" value="1"/>
</dbReference>
<dbReference type="Proteomes" id="UP000009168">
    <property type="component" value="Unassembled WGS sequence"/>
</dbReference>
<name>Q23KM6_TETTS</name>
<accession>Q23KM6</accession>
<evidence type="ECO:0000313" key="3">
    <source>
        <dbReference type="EMBL" id="EAR97093.1"/>
    </source>
</evidence>
<keyword evidence="1" id="KW-1133">Transmembrane helix</keyword>
<dbReference type="GO" id="GO:0003254">
    <property type="term" value="P:regulation of membrane depolarization"/>
    <property type="evidence" value="ECO:0007669"/>
    <property type="project" value="TreeGrafter"/>
</dbReference>
<feature type="transmembrane region" description="Helical" evidence="1">
    <location>
        <begin position="234"/>
        <end position="256"/>
    </location>
</feature>
<dbReference type="InterPro" id="IPR014710">
    <property type="entry name" value="RmlC-like_jellyroll"/>
</dbReference>
<keyword evidence="1" id="KW-0472">Membrane</keyword>
<dbReference type="InterPro" id="IPR018490">
    <property type="entry name" value="cNMP-bd_dom_sf"/>
</dbReference>
<dbReference type="OrthoDB" id="296750at2759"/>
<dbReference type="GO" id="GO:0005249">
    <property type="term" value="F:voltage-gated potassium channel activity"/>
    <property type="evidence" value="ECO:0007669"/>
    <property type="project" value="TreeGrafter"/>
</dbReference>
<dbReference type="PANTHER" id="PTHR45689">
    <property type="entry name" value="I[[H]] CHANNEL, ISOFORM E"/>
    <property type="match status" value="1"/>
</dbReference>
<dbReference type="InParanoid" id="Q23KM6"/>
<dbReference type="GeneID" id="7845933"/>